<accession>A0AAN0MAI0</accession>
<dbReference type="RefSeq" id="WP_342075382.1">
    <property type="nucleotide sequence ID" value="NZ_CP151767.2"/>
</dbReference>
<evidence type="ECO:0000313" key="3">
    <source>
        <dbReference type="Proteomes" id="UP001470809"/>
    </source>
</evidence>
<feature type="chain" id="PRO_5042836596" description="Twin-arginine translocation pathway signal" evidence="1">
    <location>
        <begin position="27"/>
        <end position="145"/>
    </location>
</feature>
<sequence>MRHFLQRKGAALFALLFLLASCGPFISPFSQEAFKSATSLKARSLAIIAKADQPYAQHQDAVEQLLVDVDAAYEFAKGRPRNDVSTRLWDTLRDPEENLLGGFAARWEEQGRLSTFLAGESSIQIAEAYDIIICVEVTKKRPADC</sequence>
<feature type="signal peptide" evidence="1">
    <location>
        <begin position="1"/>
        <end position="26"/>
    </location>
</feature>
<keyword evidence="1" id="KW-0732">Signal</keyword>
<dbReference type="Proteomes" id="UP001470809">
    <property type="component" value="Chromosome"/>
</dbReference>
<proteinExistence type="predicted"/>
<name>A0AAN0MAI0_9RHOB</name>
<gene>
    <name evidence="2" type="ORF">AABB31_13285</name>
</gene>
<keyword evidence="3" id="KW-1185">Reference proteome</keyword>
<dbReference type="EMBL" id="CP151767">
    <property type="protein sequence ID" value="WZU66053.1"/>
    <property type="molecule type" value="Genomic_DNA"/>
</dbReference>
<reference evidence="3" key="1">
    <citation type="submission" date="2024-04" db="EMBL/GenBank/DDBJ databases">
        <title>Phylogenomic analyses of a clade within the roseobacter group suggest taxonomic reassignments of species of the genera Aestuariivita, Citreicella, Loktanella, Nautella, Pelagibaca, Ruegeria, Thalassobius, Thiobacimonas and Tropicibacter, and the proposal o.</title>
        <authorList>
            <person name="Jeon C.O."/>
        </authorList>
    </citation>
    <scope>NUCLEOTIDE SEQUENCE [LARGE SCALE GENOMIC DNA]</scope>
    <source>
        <strain evidence="3">SS1-5</strain>
    </source>
</reference>
<dbReference type="KEGG" id="yrh:AABB31_13285"/>
<dbReference type="PROSITE" id="PS51257">
    <property type="entry name" value="PROKAR_LIPOPROTEIN"/>
    <property type="match status" value="1"/>
</dbReference>
<evidence type="ECO:0008006" key="4">
    <source>
        <dbReference type="Google" id="ProtNLM"/>
    </source>
</evidence>
<evidence type="ECO:0000313" key="2">
    <source>
        <dbReference type="EMBL" id="WZU66053.1"/>
    </source>
</evidence>
<reference evidence="2 3" key="2">
    <citation type="submission" date="2024-08" db="EMBL/GenBank/DDBJ databases">
        <title>Phylogenomic analyses of a clade within the roseobacter group suggest taxonomic reassignments of species of the genera Aestuariivita, Citreicella, Loktanella, Nautella, Pelagibaca, Ruegeria, Thalassobius, Thiobacimonas and Tropicibacter, and the proposal o.</title>
        <authorList>
            <person name="Jeon C.O."/>
        </authorList>
    </citation>
    <scope>NUCLEOTIDE SEQUENCE [LARGE SCALE GENOMIC DNA]</scope>
    <source>
        <strain evidence="2 3">SS1-5</strain>
    </source>
</reference>
<organism evidence="2 3">
    <name type="scientific">Yoonia rhodophyticola</name>
    <dbReference type="NCBI Taxonomy" id="3137370"/>
    <lineage>
        <taxon>Bacteria</taxon>
        <taxon>Pseudomonadati</taxon>
        <taxon>Pseudomonadota</taxon>
        <taxon>Alphaproteobacteria</taxon>
        <taxon>Rhodobacterales</taxon>
        <taxon>Paracoccaceae</taxon>
        <taxon>Yoonia</taxon>
    </lineage>
</organism>
<dbReference type="AlphaFoldDB" id="A0AAN0MAI0"/>
<evidence type="ECO:0000256" key="1">
    <source>
        <dbReference type="SAM" id="SignalP"/>
    </source>
</evidence>
<protein>
    <recommendedName>
        <fullName evidence="4">Twin-arginine translocation pathway signal</fullName>
    </recommendedName>
</protein>